<keyword evidence="5" id="KW-0175">Coiled coil</keyword>
<dbReference type="VEuPathDB" id="TriTrypDB:TRSC58_01331"/>
<feature type="domain" description="RanBP2-type" evidence="8">
    <location>
        <begin position="387"/>
        <end position="417"/>
    </location>
</feature>
<dbReference type="Pfam" id="PF01363">
    <property type="entry name" value="FYVE"/>
    <property type="match status" value="1"/>
</dbReference>
<dbReference type="InterPro" id="IPR013083">
    <property type="entry name" value="Znf_RING/FYVE/PHD"/>
</dbReference>
<feature type="domain" description="RanBP2-type" evidence="8">
    <location>
        <begin position="442"/>
        <end position="471"/>
    </location>
</feature>
<dbReference type="Proteomes" id="UP000031737">
    <property type="component" value="Unassembled WGS sequence"/>
</dbReference>
<evidence type="ECO:0000256" key="1">
    <source>
        <dbReference type="ARBA" id="ARBA00022723"/>
    </source>
</evidence>
<sequence length="556" mass="60546">MNFDLDELFDTRPRQQQQQHGGPTYVPPPPPSDPPPPPVWMQQDPFGMNATAAQQQQQQPPPPPPPPPPPLPPPPMQPFEVATYAPATAVPYQTHYLPSHAPQSYGENGYKLPSSSLPSGGLSAALPAQTAYYAEPTSTPVHHGPSYQASLGVPDAPSIPQTVRSSAVPSVPPPSQSEPAVMTPIAVKESSVLAQEEEDRKQLEKIIQLRKELEKERERERKKQEELETWGCSSCTYRNALDVNRCEMCDSNRPGYLPPPNVAPPSTAHSDARSSFPSSSKTTGVQSGVAGPTAWVCGICLAPNEAHHFRCKVCGSYQKNGTPITGVDAKATGTTPGVYMPPSAWLCGICGKKNAANAARCVGCSSYQSNGTPLMDPGLTPQTVTETASTTWKCSVCTLENPVSSVVCDACQSGQRPRHLAPPRTNDRTKNKSGAESRDANVARTWPCPTCTYQNAIVREKCDMCTTERPSQYKPPPPPNTKEAEDSDDDIQWQDDEAAKECNRCHLPFNLTRRRHHCRACGFVFCGVCSSYQRALKRNGSLERVCVSCYEAQKRE</sequence>
<reference evidence="9 10" key="1">
    <citation type="submission" date="2013-07" db="EMBL/GenBank/DDBJ databases">
        <authorList>
            <person name="Stoco P.H."/>
            <person name="Wagner G."/>
            <person name="Gerber A."/>
            <person name="Zaha A."/>
            <person name="Thompson C."/>
            <person name="Bartholomeu D.C."/>
            <person name="Luckemeyer D.D."/>
            <person name="Bahia D."/>
            <person name="Loreto E."/>
            <person name="Prestes E.B."/>
            <person name="Lima F.M."/>
            <person name="Rodrigues-Luiz G."/>
            <person name="Vallejo G.A."/>
            <person name="Filho J.F."/>
            <person name="Monteiro K.M."/>
            <person name="Tyler K.M."/>
            <person name="de Almeida L.G."/>
            <person name="Ortiz M.F."/>
            <person name="Siervo M.A."/>
            <person name="de Moraes M.H."/>
            <person name="Cunha O.L."/>
            <person name="Mendonca-Neto R."/>
            <person name="Silva R."/>
            <person name="Teixeira S.M."/>
            <person name="Murta S.M."/>
            <person name="Sincero T.C."/>
            <person name="Mendes T.A."/>
            <person name="Urmenyi T.P."/>
            <person name="Silva V.G."/>
            <person name="da Rocha W.D."/>
            <person name="Andersson B."/>
            <person name="Romanha A.J."/>
            <person name="Steindel M."/>
            <person name="de Vasconcelos A.T."/>
            <person name="Grisard E.C."/>
        </authorList>
    </citation>
    <scope>NUCLEOTIDE SEQUENCE [LARGE SCALE GENOMIC DNA]</scope>
    <source>
        <strain evidence="9 10">SC58</strain>
    </source>
</reference>
<feature type="domain" description="FYVE-type" evidence="7">
    <location>
        <begin position="496"/>
        <end position="554"/>
    </location>
</feature>
<dbReference type="InterPro" id="IPR001876">
    <property type="entry name" value="Znf_RanBP2"/>
</dbReference>
<feature type="domain" description="RanBP2-type" evidence="8">
    <location>
        <begin position="289"/>
        <end position="320"/>
    </location>
</feature>
<evidence type="ECO:0000313" key="10">
    <source>
        <dbReference type="Proteomes" id="UP000031737"/>
    </source>
</evidence>
<comment type="caution">
    <text evidence="9">The sequence shown here is derived from an EMBL/GenBank/DDBJ whole genome shotgun (WGS) entry which is preliminary data.</text>
</comment>
<evidence type="ECO:0000256" key="5">
    <source>
        <dbReference type="SAM" id="Coils"/>
    </source>
</evidence>
<feature type="domain" description="RanBP2-type" evidence="8">
    <location>
        <begin position="341"/>
        <end position="370"/>
    </location>
</feature>
<evidence type="ECO:0000256" key="2">
    <source>
        <dbReference type="ARBA" id="ARBA00022771"/>
    </source>
</evidence>
<evidence type="ECO:0008006" key="11">
    <source>
        <dbReference type="Google" id="ProtNLM"/>
    </source>
</evidence>
<dbReference type="PANTHER" id="PTHR39490:SF13">
    <property type="entry name" value="FYVE-TYPE DOMAIN-CONTAINING PROTEIN"/>
    <property type="match status" value="1"/>
</dbReference>
<feature type="compositionally biased region" description="Pro residues" evidence="6">
    <location>
        <begin position="25"/>
        <end position="39"/>
    </location>
</feature>
<dbReference type="PROSITE" id="PS50178">
    <property type="entry name" value="ZF_FYVE"/>
    <property type="match status" value="1"/>
</dbReference>
<protein>
    <recommendedName>
        <fullName evidence="11">FYVE, RhoGEF and PH domain-containing protein 2</fullName>
    </recommendedName>
</protein>
<feature type="domain" description="RanBP2-type" evidence="8">
    <location>
        <begin position="224"/>
        <end position="255"/>
    </location>
</feature>
<dbReference type="SUPFAM" id="SSF57903">
    <property type="entry name" value="FYVE/PHD zinc finger"/>
    <property type="match status" value="1"/>
</dbReference>
<feature type="compositionally biased region" description="Polar residues" evidence="6">
    <location>
        <begin position="267"/>
        <end position="286"/>
    </location>
</feature>
<dbReference type="Gene3D" id="2.30.30.380">
    <property type="entry name" value="Zn-finger domain of Sec23/24"/>
    <property type="match status" value="1"/>
</dbReference>
<keyword evidence="10" id="KW-1185">Reference proteome</keyword>
<organism evidence="9 10">
    <name type="scientific">Trypanosoma rangeli SC58</name>
    <dbReference type="NCBI Taxonomy" id="429131"/>
    <lineage>
        <taxon>Eukaryota</taxon>
        <taxon>Discoba</taxon>
        <taxon>Euglenozoa</taxon>
        <taxon>Kinetoplastea</taxon>
        <taxon>Metakinetoplastina</taxon>
        <taxon>Trypanosomatida</taxon>
        <taxon>Trypanosomatidae</taxon>
        <taxon>Trypanosoma</taxon>
        <taxon>Herpetosoma</taxon>
    </lineage>
</organism>
<feature type="compositionally biased region" description="Basic and acidic residues" evidence="6">
    <location>
        <begin position="425"/>
        <end position="438"/>
    </location>
</feature>
<evidence type="ECO:0000256" key="3">
    <source>
        <dbReference type="ARBA" id="ARBA00022833"/>
    </source>
</evidence>
<feature type="region of interest" description="Disordered" evidence="6">
    <location>
        <begin position="468"/>
        <end position="489"/>
    </location>
</feature>
<dbReference type="OrthoDB" id="660555at2759"/>
<keyword evidence="1" id="KW-0479">Metal-binding</keyword>
<evidence type="ECO:0000256" key="4">
    <source>
        <dbReference type="PROSITE-ProRule" id="PRU00322"/>
    </source>
</evidence>
<proteinExistence type="predicted"/>
<dbReference type="GO" id="GO:0008270">
    <property type="term" value="F:zinc ion binding"/>
    <property type="evidence" value="ECO:0007669"/>
    <property type="project" value="UniProtKB-KW"/>
</dbReference>
<evidence type="ECO:0000256" key="6">
    <source>
        <dbReference type="SAM" id="MobiDB-lite"/>
    </source>
</evidence>
<accession>A0A061J672</accession>
<name>A0A061J672_TRYRA</name>
<dbReference type="PROSITE" id="PS50199">
    <property type="entry name" value="ZF_RANBP2_2"/>
    <property type="match status" value="5"/>
</dbReference>
<keyword evidence="2 4" id="KW-0863">Zinc-finger</keyword>
<dbReference type="InterPro" id="IPR011011">
    <property type="entry name" value="Znf_FYVE_PHD"/>
</dbReference>
<dbReference type="PANTHER" id="PTHR39490">
    <property type="entry name" value="ARRESTIN DOMAIN-CONTAINING PROTEIN D"/>
    <property type="match status" value="1"/>
</dbReference>
<feature type="region of interest" description="Disordered" evidence="6">
    <location>
        <begin position="414"/>
        <end position="438"/>
    </location>
</feature>
<evidence type="ECO:0000259" key="7">
    <source>
        <dbReference type="PROSITE" id="PS50178"/>
    </source>
</evidence>
<dbReference type="Pfam" id="PF00641">
    <property type="entry name" value="Zn_ribbon_RanBP"/>
    <property type="match status" value="3"/>
</dbReference>
<feature type="coiled-coil region" evidence="5">
    <location>
        <begin position="193"/>
        <end position="230"/>
    </location>
</feature>
<dbReference type="AlphaFoldDB" id="A0A061J672"/>
<feature type="compositionally biased region" description="Pro residues" evidence="6">
    <location>
        <begin position="59"/>
        <end position="77"/>
    </location>
</feature>
<feature type="region of interest" description="Disordered" evidence="6">
    <location>
        <begin position="257"/>
        <end position="288"/>
    </location>
</feature>
<feature type="region of interest" description="Disordered" evidence="6">
    <location>
        <begin position="1"/>
        <end position="85"/>
    </location>
</feature>
<dbReference type="Gene3D" id="4.10.1060.10">
    <property type="entry name" value="Zinc finger, RanBP2-type"/>
    <property type="match status" value="2"/>
</dbReference>
<dbReference type="PROSITE" id="PS01358">
    <property type="entry name" value="ZF_RANBP2_1"/>
    <property type="match status" value="5"/>
</dbReference>
<keyword evidence="3" id="KW-0862">Zinc</keyword>
<evidence type="ECO:0000313" key="9">
    <source>
        <dbReference type="EMBL" id="ESL10928.1"/>
    </source>
</evidence>
<dbReference type="Gene3D" id="3.30.40.10">
    <property type="entry name" value="Zinc/RING finger domain, C3HC4 (zinc finger)"/>
    <property type="match status" value="1"/>
</dbReference>
<dbReference type="InterPro" id="IPR017455">
    <property type="entry name" value="Znf_FYVE-rel"/>
</dbReference>
<dbReference type="EMBL" id="AUPL01001331">
    <property type="protein sequence ID" value="ESL10928.1"/>
    <property type="molecule type" value="Genomic_DNA"/>
</dbReference>
<feature type="region of interest" description="Disordered" evidence="6">
    <location>
        <begin position="160"/>
        <end position="180"/>
    </location>
</feature>
<dbReference type="SMART" id="SM00547">
    <property type="entry name" value="ZnF_RBZ"/>
    <property type="match status" value="5"/>
</dbReference>
<dbReference type="InterPro" id="IPR052113">
    <property type="entry name" value="FYVE-type_Zinc_Finger"/>
</dbReference>
<dbReference type="InterPro" id="IPR036443">
    <property type="entry name" value="Znf_RanBP2_sf"/>
</dbReference>
<dbReference type="SMART" id="SM00064">
    <property type="entry name" value="FYVE"/>
    <property type="match status" value="1"/>
</dbReference>
<dbReference type="SUPFAM" id="SSF90209">
    <property type="entry name" value="Ran binding protein zinc finger-like"/>
    <property type="match status" value="2"/>
</dbReference>
<evidence type="ECO:0000259" key="8">
    <source>
        <dbReference type="PROSITE" id="PS50199"/>
    </source>
</evidence>
<dbReference type="InterPro" id="IPR000306">
    <property type="entry name" value="Znf_FYVE"/>
</dbReference>
<gene>
    <name evidence="9" type="ORF">TRSC58_01331</name>
</gene>